<gene>
    <name evidence="1" type="ORF">BD310DRAFT_951573</name>
</gene>
<reference evidence="1 2" key="1">
    <citation type="submission" date="2019-01" db="EMBL/GenBank/DDBJ databases">
        <title>Draft genome sequences of three monokaryotic isolates of the white-rot basidiomycete fungus Dichomitus squalens.</title>
        <authorList>
            <consortium name="DOE Joint Genome Institute"/>
            <person name="Lopez S.C."/>
            <person name="Andreopoulos B."/>
            <person name="Pangilinan J."/>
            <person name="Lipzen A."/>
            <person name="Riley R."/>
            <person name="Ahrendt S."/>
            <person name="Ng V."/>
            <person name="Barry K."/>
            <person name="Daum C."/>
            <person name="Grigoriev I.V."/>
            <person name="Hilden K.S."/>
            <person name="Makela M.R."/>
            <person name="de Vries R.P."/>
        </authorList>
    </citation>
    <scope>NUCLEOTIDE SEQUENCE [LARGE SCALE GENOMIC DNA]</scope>
    <source>
        <strain evidence="1 2">CBS 464.89</strain>
    </source>
</reference>
<keyword evidence="2" id="KW-1185">Reference proteome</keyword>
<evidence type="ECO:0000313" key="1">
    <source>
        <dbReference type="EMBL" id="TBU54259.1"/>
    </source>
</evidence>
<dbReference type="EMBL" id="ML145193">
    <property type="protein sequence ID" value="TBU54259.1"/>
    <property type="molecule type" value="Genomic_DNA"/>
</dbReference>
<dbReference type="AlphaFoldDB" id="A0A4Q9PJI0"/>
<dbReference type="Proteomes" id="UP000292082">
    <property type="component" value="Unassembled WGS sequence"/>
</dbReference>
<proteinExistence type="predicted"/>
<organism evidence="1 2">
    <name type="scientific">Dichomitus squalens</name>
    <dbReference type="NCBI Taxonomy" id="114155"/>
    <lineage>
        <taxon>Eukaryota</taxon>
        <taxon>Fungi</taxon>
        <taxon>Dikarya</taxon>
        <taxon>Basidiomycota</taxon>
        <taxon>Agaricomycotina</taxon>
        <taxon>Agaricomycetes</taxon>
        <taxon>Polyporales</taxon>
        <taxon>Polyporaceae</taxon>
        <taxon>Dichomitus</taxon>
    </lineage>
</organism>
<sequence length="160" mass="18091">MSKVPAQPCRKKGLSVCFERVNRIKERVQRAFDGIWKGCDRAERFCSETRTKPAAERPSRRYAPYRTIPPTYCASPTSPIWKEPTEYENEHTTMMQPTSHLCDPPYGFHGPSPAPGARGRLREVGIPCTGRDCAKCLAFHRIWWGETSGMSSCSSLEYGC</sequence>
<name>A0A4Q9PJI0_9APHY</name>
<protein>
    <submittedName>
        <fullName evidence="1">Uncharacterized protein</fullName>
    </submittedName>
</protein>
<accession>A0A4Q9PJI0</accession>
<evidence type="ECO:0000313" key="2">
    <source>
        <dbReference type="Proteomes" id="UP000292082"/>
    </source>
</evidence>